<keyword evidence="4" id="KW-1185">Reference proteome</keyword>
<dbReference type="Gene3D" id="3.40.50.1820">
    <property type="entry name" value="alpha/beta hydrolase"/>
    <property type="match status" value="2"/>
</dbReference>
<dbReference type="EMBL" id="SAWZ01000010">
    <property type="protein sequence ID" value="RXR01458.1"/>
    <property type="molecule type" value="Genomic_DNA"/>
</dbReference>
<dbReference type="AlphaFoldDB" id="A0A4Q1JTI8"/>
<reference evidence="3 4" key="1">
    <citation type="submission" date="2019-01" db="EMBL/GenBank/DDBJ databases">
        <title>Pseudoxanthomonas composti sp. nov., isolated from compost.</title>
        <authorList>
            <person name="Yang G."/>
        </authorList>
    </citation>
    <scope>NUCLEOTIDE SEQUENCE [LARGE SCALE GENOMIC DNA]</scope>
    <source>
        <strain evidence="3 4">GSS15</strain>
    </source>
</reference>
<keyword evidence="1" id="KW-0732">Signal</keyword>
<protein>
    <submittedName>
        <fullName evidence="3">Virulence factor family protein</fullName>
    </submittedName>
</protein>
<evidence type="ECO:0000313" key="4">
    <source>
        <dbReference type="Proteomes" id="UP000289784"/>
    </source>
</evidence>
<gene>
    <name evidence="3" type="ORF">EPA99_16160</name>
</gene>
<dbReference type="InterPro" id="IPR010333">
    <property type="entry name" value="VirJ"/>
</dbReference>
<evidence type="ECO:0000313" key="3">
    <source>
        <dbReference type="EMBL" id="RXR01458.1"/>
    </source>
</evidence>
<accession>A0A4Q1JTI8</accession>
<dbReference type="Proteomes" id="UP000289784">
    <property type="component" value="Unassembled WGS sequence"/>
</dbReference>
<dbReference type="InterPro" id="IPR029058">
    <property type="entry name" value="AB_hydrolase_fold"/>
</dbReference>
<evidence type="ECO:0000259" key="2">
    <source>
        <dbReference type="Pfam" id="PF06057"/>
    </source>
</evidence>
<feature type="signal peptide" evidence="1">
    <location>
        <begin position="1"/>
        <end position="19"/>
    </location>
</feature>
<sequence length="450" mass="47224">MIRPLLAAVLSLAALAPCAAQERLSHGFFEDVALYRPKGEAARAVLLLSDAQGWDAHAQALASALAADGAFVAGIDTAKLRKAFIADGGTCTFPAGDLENLSHYLQGYARLPGYRTPVLVGVGAGGSIAYAMSAKAQPAVFAGAVTTGFKPVLDWGKPPCKDQADLFQAGASKTEVALRPVTPLAAPWVALAAPAQVEALRAFQQGMKGAALSRKPSVQGVLAATRALGKTSAMDDTPPAPGSLKDLPLIEVKATAAESDTYAVLLSGDGGWAGLDKEVAAALAAKGIPVVGFDSLRYFWTPRKPEGLAKDLDRVLRYYGPQWKKKRVLLLGYSQGADVLPFAINRLPASTRAQIAQTVLMGLSEKASFEFHVTNWMSVDDDDGLPILPEASKLSAAQTLCVKGEGENDSLCDRIPPAHVQVTSLPGGHHFGGDYARLAEVILQRVPKAP</sequence>
<dbReference type="InterPro" id="IPR011225">
    <property type="entry name" value="IV_sec_VirJ"/>
</dbReference>
<name>A0A4Q1JTI8_9GAMM</name>
<comment type="caution">
    <text evidence="3">The sequence shown here is derived from an EMBL/GenBank/DDBJ whole genome shotgun (WGS) entry which is preliminary data.</text>
</comment>
<dbReference type="SUPFAM" id="SSF53474">
    <property type="entry name" value="alpha/beta-Hydrolases"/>
    <property type="match status" value="2"/>
</dbReference>
<evidence type="ECO:0000256" key="1">
    <source>
        <dbReference type="SAM" id="SignalP"/>
    </source>
</evidence>
<organism evidence="3 4">
    <name type="scientific">Pseudoxanthomonas composti</name>
    <dbReference type="NCBI Taxonomy" id="2137479"/>
    <lineage>
        <taxon>Bacteria</taxon>
        <taxon>Pseudomonadati</taxon>
        <taxon>Pseudomonadota</taxon>
        <taxon>Gammaproteobacteria</taxon>
        <taxon>Lysobacterales</taxon>
        <taxon>Lysobacteraceae</taxon>
        <taxon>Pseudoxanthomonas</taxon>
    </lineage>
</organism>
<proteinExistence type="predicted"/>
<feature type="domain" description="Bacterial virulence" evidence="2">
    <location>
        <begin position="260"/>
        <end position="446"/>
    </location>
</feature>
<dbReference type="RefSeq" id="WP_129472275.1">
    <property type="nucleotide sequence ID" value="NZ_SAWZ01000010.1"/>
</dbReference>
<dbReference type="OrthoDB" id="641022at2"/>
<feature type="chain" id="PRO_5020603722" evidence="1">
    <location>
        <begin position="20"/>
        <end position="450"/>
    </location>
</feature>
<dbReference type="Pfam" id="PF06057">
    <property type="entry name" value="VirJ"/>
    <property type="match status" value="1"/>
</dbReference>
<dbReference type="PIRSF" id="PIRSF029063">
    <property type="entry name" value="IV_sec_VirJ"/>
    <property type="match status" value="1"/>
</dbReference>